<accession>A0A086AP60</accession>
<evidence type="ECO:0000313" key="3">
    <source>
        <dbReference type="EMBL" id="OXA97104.1"/>
    </source>
</evidence>
<dbReference type="EMBL" id="JPRM01000006">
    <property type="protein sequence ID" value="KFF18474.1"/>
    <property type="molecule type" value="Genomic_DNA"/>
</dbReference>
<feature type="signal peptide" evidence="1">
    <location>
        <begin position="1"/>
        <end position="18"/>
    </location>
</feature>
<dbReference type="STRING" id="991.IW20_06155"/>
<gene>
    <name evidence="3" type="ORF">B0A62_05875</name>
    <name evidence="2" type="ORF">IW20_06155</name>
</gene>
<reference evidence="2 4" key="1">
    <citation type="submission" date="2014-07" db="EMBL/GenBank/DDBJ databases">
        <title>Genome of Flavobacterium hydatis DSM 2063.</title>
        <authorList>
            <person name="Pipes S.E."/>
            <person name="Stropko S.J."/>
            <person name="Newman J.D."/>
        </authorList>
    </citation>
    <scope>NUCLEOTIDE SEQUENCE [LARGE SCALE GENOMIC DNA]</scope>
    <source>
        <strain evidence="2 4">DSM 2063</strain>
    </source>
</reference>
<dbReference type="AlphaFoldDB" id="A0A086AP60"/>
<dbReference type="Proteomes" id="UP000198424">
    <property type="component" value="Unassembled WGS sequence"/>
</dbReference>
<evidence type="ECO:0000313" key="2">
    <source>
        <dbReference type="EMBL" id="KFF18474.1"/>
    </source>
</evidence>
<protein>
    <submittedName>
        <fullName evidence="2">Uncharacterized protein</fullName>
    </submittedName>
</protein>
<evidence type="ECO:0000313" key="5">
    <source>
        <dbReference type="Proteomes" id="UP000198424"/>
    </source>
</evidence>
<dbReference type="eggNOG" id="ENOG5032UQA">
    <property type="taxonomic scope" value="Bacteria"/>
</dbReference>
<sequence length="187" mass="21901">MKIKKLFLLLLFTNVITAQVSSIVRNKDSYTQEVFPYKGVRAIQIDEVNSPGNEDNVFIFSKIEKNENPDKMYFQRFTKVNDKWIVKSIIEVNHNGIISAWGSRKAFWDFDKDKSIDALFIYGLYDADFKQQSVHLIFSQKDQLYTIESSVSDNFGTNKFSSNFDSLSEIYKAKILEYWNKLDKKDK</sequence>
<dbReference type="Proteomes" id="UP000028712">
    <property type="component" value="Unassembled WGS sequence"/>
</dbReference>
<name>A0A086AP60_FLAHY</name>
<organism evidence="2 4">
    <name type="scientific">Flavobacterium hydatis</name>
    <name type="common">Cytophaga aquatilis</name>
    <dbReference type="NCBI Taxonomy" id="991"/>
    <lineage>
        <taxon>Bacteria</taxon>
        <taxon>Pseudomonadati</taxon>
        <taxon>Bacteroidota</taxon>
        <taxon>Flavobacteriia</taxon>
        <taxon>Flavobacteriales</taxon>
        <taxon>Flavobacteriaceae</taxon>
        <taxon>Flavobacterium</taxon>
    </lineage>
</organism>
<evidence type="ECO:0000313" key="4">
    <source>
        <dbReference type="Proteomes" id="UP000028712"/>
    </source>
</evidence>
<evidence type="ECO:0000256" key="1">
    <source>
        <dbReference type="SAM" id="SignalP"/>
    </source>
</evidence>
<comment type="caution">
    <text evidence="2">The sequence shown here is derived from an EMBL/GenBank/DDBJ whole genome shotgun (WGS) entry which is preliminary data.</text>
</comment>
<feature type="chain" id="PRO_5001803137" evidence="1">
    <location>
        <begin position="19"/>
        <end position="187"/>
    </location>
</feature>
<keyword evidence="5" id="KW-1185">Reference proteome</keyword>
<proteinExistence type="predicted"/>
<dbReference type="EMBL" id="MUGY01000004">
    <property type="protein sequence ID" value="OXA97104.1"/>
    <property type="molecule type" value="Genomic_DNA"/>
</dbReference>
<keyword evidence="1" id="KW-0732">Signal</keyword>
<reference evidence="3 5" key="2">
    <citation type="submission" date="2016-11" db="EMBL/GenBank/DDBJ databases">
        <title>Whole genomes of Flavobacteriaceae.</title>
        <authorList>
            <person name="Stine C."/>
            <person name="Li C."/>
            <person name="Tadesse D."/>
        </authorList>
    </citation>
    <scope>NUCLEOTIDE SEQUENCE [LARGE SCALE GENOMIC DNA]</scope>
    <source>
        <strain evidence="3 5">ATCC 29551</strain>
    </source>
</reference>